<dbReference type="GeneID" id="18818914"/>
<dbReference type="InterPro" id="IPR036291">
    <property type="entry name" value="NAD(P)-bd_dom_sf"/>
</dbReference>
<keyword evidence="2" id="KW-0521">NADP</keyword>
<evidence type="ECO:0008006" key="6">
    <source>
        <dbReference type="Google" id="ProtNLM"/>
    </source>
</evidence>
<evidence type="ECO:0000256" key="1">
    <source>
        <dbReference type="ARBA" id="ARBA00006484"/>
    </source>
</evidence>
<dbReference type="OrthoDB" id="1274115at2759"/>
<dbReference type="PROSITE" id="PS00061">
    <property type="entry name" value="ADH_SHORT"/>
    <property type="match status" value="1"/>
</dbReference>
<dbReference type="Gene3D" id="3.40.50.720">
    <property type="entry name" value="NAD(P)-binding Rossmann-like Domain"/>
    <property type="match status" value="1"/>
</dbReference>
<gene>
    <name evidence="5" type="ORF">SERLADRAFT_465540</name>
</gene>
<keyword evidence="3" id="KW-0560">Oxidoreductase</keyword>
<dbReference type="Pfam" id="PF00106">
    <property type="entry name" value="adh_short"/>
    <property type="match status" value="1"/>
</dbReference>
<reference evidence="5" key="1">
    <citation type="submission" date="2011-04" db="EMBL/GenBank/DDBJ databases">
        <title>Evolution of plant cell wall degrading machinery underlies the functional diversity of forest fungi.</title>
        <authorList>
            <consortium name="US DOE Joint Genome Institute (JGI-PGF)"/>
            <person name="Eastwood D.C."/>
            <person name="Floudas D."/>
            <person name="Binder M."/>
            <person name="Majcherczyk A."/>
            <person name="Schneider P."/>
            <person name="Aerts A."/>
            <person name="Asiegbu F.O."/>
            <person name="Baker S.E."/>
            <person name="Barry K."/>
            <person name="Bendiksby M."/>
            <person name="Blumentritt M."/>
            <person name="Coutinho P.M."/>
            <person name="Cullen D."/>
            <person name="Cullen D."/>
            <person name="Gathman A."/>
            <person name="Goodell B."/>
            <person name="Henrissat B."/>
            <person name="Ihrmark K."/>
            <person name="Kauserud H."/>
            <person name="Kohler A."/>
            <person name="LaButti K."/>
            <person name="Lapidus A."/>
            <person name="Lavin J.L."/>
            <person name="Lee Y.-H."/>
            <person name="Lindquist E."/>
            <person name="Lilly W."/>
            <person name="Lucas S."/>
            <person name="Morin E."/>
            <person name="Murat C."/>
            <person name="Oguiza J.A."/>
            <person name="Park J."/>
            <person name="Pisabarro A.G."/>
            <person name="Riley R."/>
            <person name="Rosling A."/>
            <person name="Salamov A."/>
            <person name="Schmidt O."/>
            <person name="Schmutz J."/>
            <person name="Skrede I."/>
            <person name="Stenlid J."/>
            <person name="Wiebenga A."/>
            <person name="Xie X."/>
            <person name="Kues U."/>
            <person name="Hibbett D.S."/>
            <person name="Hoffmeister D."/>
            <person name="Hogberg N."/>
            <person name="Martin F."/>
            <person name="Grigoriev I.V."/>
            <person name="Watkinson S.C."/>
        </authorList>
    </citation>
    <scope>NUCLEOTIDE SEQUENCE</scope>
    <source>
        <strain evidence="5">S7.9</strain>
    </source>
</reference>
<proteinExistence type="inferred from homology"/>
<dbReference type="PRINTS" id="PR00080">
    <property type="entry name" value="SDRFAMILY"/>
</dbReference>
<name>F8NSU1_SERL9</name>
<dbReference type="PANTHER" id="PTHR43976">
    <property type="entry name" value="SHORT CHAIN DEHYDROGENASE"/>
    <property type="match status" value="1"/>
</dbReference>
<dbReference type="InterPro" id="IPR051911">
    <property type="entry name" value="SDR_oxidoreductase"/>
</dbReference>
<dbReference type="PANTHER" id="PTHR43976:SF16">
    <property type="entry name" value="SHORT-CHAIN DEHYDROGENASE_REDUCTASE FAMILY PROTEIN"/>
    <property type="match status" value="1"/>
</dbReference>
<dbReference type="Proteomes" id="UP000008064">
    <property type="component" value="Unassembled WGS sequence"/>
</dbReference>
<dbReference type="InterPro" id="IPR002347">
    <property type="entry name" value="SDR_fam"/>
</dbReference>
<accession>F8NSU1</accession>
<evidence type="ECO:0000256" key="4">
    <source>
        <dbReference type="RuleBase" id="RU000363"/>
    </source>
</evidence>
<dbReference type="RefSeq" id="XP_007317536.1">
    <property type="nucleotide sequence ID" value="XM_007317474.1"/>
</dbReference>
<dbReference type="AlphaFoldDB" id="F8NSU1"/>
<sequence>MTSPRVWFVTGASSGFGRVVVEHVLKKGDIAVATLRKPDMLSDLVEQYPSSRLLTLRLDVTDPAETTAAFNKAIETYGRIDVVFNNAGYCVISEAEGISETSARGQFEVMFWGAANVTKEAVKCFRDINRPIGGRLLQMSSRSAFVGAVGVAHYGAAKAALECLTEGWAAELDPRWNIKITLVEPALFRTPAPSKNFMEPPHPAYADPSLPSSKYRSLYPGVERIFTGDPAKLAQAMYRLSELEDPPFRLPLHKVALDTARRKGESLIKAVDEYASWSDDIYLSDSTSS</sequence>
<evidence type="ECO:0000256" key="3">
    <source>
        <dbReference type="ARBA" id="ARBA00023002"/>
    </source>
</evidence>
<organism>
    <name type="scientific">Serpula lacrymans var. lacrymans (strain S7.9)</name>
    <name type="common">Dry rot fungus</name>
    <dbReference type="NCBI Taxonomy" id="578457"/>
    <lineage>
        <taxon>Eukaryota</taxon>
        <taxon>Fungi</taxon>
        <taxon>Dikarya</taxon>
        <taxon>Basidiomycota</taxon>
        <taxon>Agaricomycotina</taxon>
        <taxon>Agaricomycetes</taxon>
        <taxon>Agaricomycetidae</taxon>
        <taxon>Boletales</taxon>
        <taxon>Coniophorineae</taxon>
        <taxon>Serpulaceae</taxon>
        <taxon>Serpula</taxon>
    </lineage>
</organism>
<evidence type="ECO:0000256" key="2">
    <source>
        <dbReference type="ARBA" id="ARBA00022857"/>
    </source>
</evidence>
<dbReference type="PRINTS" id="PR00081">
    <property type="entry name" value="GDHRDH"/>
</dbReference>
<dbReference type="SUPFAM" id="SSF51735">
    <property type="entry name" value="NAD(P)-binding Rossmann-fold domains"/>
    <property type="match status" value="1"/>
</dbReference>
<protein>
    <recommendedName>
        <fullName evidence="6">NAD(P)-binding protein</fullName>
    </recommendedName>
</protein>
<dbReference type="EMBL" id="GL945433">
    <property type="protein sequence ID" value="EGO25414.1"/>
    <property type="molecule type" value="Genomic_DNA"/>
</dbReference>
<dbReference type="HOGENOM" id="CLU_010194_2_9_1"/>
<dbReference type="KEGG" id="sla:SERLADRAFT_465540"/>
<dbReference type="GO" id="GO:0016491">
    <property type="term" value="F:oxidoreductase activity"/>
    <property type="evidence" value="ECO:0007669"/>
    <property type="project" value="UniProtKB-KW"/>
</dbReference>
<evidence type="ECO:0000313" key="5">
    <source>
        <dbReference type="EMBL" id="EGO25414.1"/>
    </source>
</evidence>
<dbReference type="InterPro" id="IPR020904">
    <property type="entry name" value="Sc_DH/Rdtase_CS"/>
</dbReference>
<comment type="similarity">
    <text evidence="1 4">Belongs to the short-chain dehydrogenases/reductases (SDR) family.</text>
</comment>